<gene>
    <name evidence="3" type="ORF">F8O03_13965</name>
</gene>
<dbReference type="PROSITE" id="PS51387">
    <property type="entry name" value="FAD_PCMH"/>
    <property type="match status" value="1"/>
</dbReference>
<dbReference type="PIRSF" id="PIRSF000136">
    <property type="entry name" value="LGO_GLO"/>
    <property type="match status" value="1"/>
</dbReference>
<dbReference type="PANTHER" id="PTHR43762:SF1">
    <property type="entry name" value="D-ARABINONO-1,4-LACTONE OXIDASE"/>
    <property type="match status" value="1"/>
</dbReference>
<evidence type="ECO:0000313" key="4">
    <source>
        <dbReference type="Proteomes" id="UP000490386"/>
    </source>
</evidence>
<dbReference type="PANTHER" id="PTHR43762">
    <property type="entry name" value="L-GULONOLACTONE OXIDASE"/>
    <property type="match status" value="1"/>
</dbReference>
<dbReference type="InterPro" id="IPR006094">
    <property type="entry name" value="Oxid_FAD_bind_N"/>
</dbReference>
<dbReference type="EMBL" id="WBJX01000005">
    <property type="protein sequence ID" value="KAB1636683.1"/>
    <property type="molecule type" value="Genomic_DNA"/>
</dbReference>
<dbReference type="Pfam" id="PF01565">
    <property type="entry name" value="FAD_binding_4"/>
    <property type="match status" value="1"/>
</dbReference>
<organism evidence="3 4">
    <name type="scientific">Pseudoclavibacter terrae</name>
    <dbReference type="NCBI Taxonomy" id="1530195"/>
    <lineage>
        <taxon>Bacteria</taxon>
        <taxon>Bacillati</taxon>
        <taxon>Actinomycetota</taxon>
        <taxon>Actinomycetes</taxon>
        <taxon>Micrococcales</taxon>
        <taxon>Microbacteriaceae</taxon>
        <taxon>Pseudoclavibacter</taxon>
    </lineage>
</organism>
<dbReference type="Gene3D" id="1.10.45.10">
    <property type="entry name" value="Vanillyl-alcohol Oxidase, Chain A, domain 4"/>
    <property type="match status" value="1"/>
</dbReference>
<dbReference type="Proteomes" id="UP000490386">
    <property type="component" value="Unassembled WGS sequence"/>
</dbReference>
<dbReference type="SUPFAM" id="SSF56176">
    <property type="entry name" value="FAD-binding/transporter-associated domain-like"/>
    <property type="match status" value="1"/>
</dbReference>
<dbReference type="GO" id="GO:0016020">
    <property type="term" value="C:membrane"/>
    <property type="evidence" value="ECO:0007669"/>
    <property type="project" value="InterPro"/>
</dbReference>
<dbReference type="Pfam" id="PF04030">
    <property type="entry name" value="ALO"/>
    <property type="match status" value="1"/>
</dbReference>
<dbReference type="InterPro" id="IPR016169">
    <property type="entry name" value="FAD-bd_PCMH_sub2"/>
</dbReference>
<dbReference type="InterPro" id="IPR016171">
    <property type="entry name" value="Vanillyl_alc_oxidase_C-sub2"/>
</dbReference>
<dbReference type="InterPro" id="IPR010031">
    <property type="entry name" value="FAD_lactone_oxidase-like"/>
</dbReference>
<name>A0A7J5AZT3_9MICO</name>
<dbReference type="OrthoDB" id="9800184at2"/>
<dbReference type="AlphaFoldDB" id="A0A7J5AZT3"/>
<dbReference type="InterPro" id="IPR036318">
    <property type="entry name" value="FAD-bd_PCMH-like_sf"/>
</dbReference>
<keyword evidence="1" id="KW-0560">Oxidoreductase</keyword>
<dbReference type="GO" id="GO:0071949">
    <property type="term" value="F:FAD binding"/>
    <property type="evidence" value="ECO:0007669"/>
    <property type="project" value="InterPro"/>
</dbReference>
<dbReference type="InterPro" id="IPR016166">
    <property type="entry name" value="FAD-bd_PCMH"/>
</dbReference>
<dbReference type="GO" id="GO:0003885">
    <property type="term" value="F:D-arabinono-1,4-lactone oxidase activity"/>
    <property type="evidence" value="ECO:0007669"/>
    <property type="project" value="InterPro"/>
</dbReference>
<evidence type="ECO:0000259" key="2">
    <source>
        <dbReference type="PROSITE" id="PS51387"/>
    </source>
</evidence>
<evidence type="ECO:0000256" key="1">
    <source>
        <dbReference type="ARBA" id="ARBA00023002"/>
    </source>
</evidence>
<sequence length="453" mass="48662">MGMHWLGAQRADDEEADSVTIAPGELWANWPRTARANPSSIVAPRTALEVQQVVAEAYSRGRHVRPVGASHTSNALAAAPDILLDARGLRGMNWIDLDSHEASFGAGTTIAEAGALLETYGWQLENIPNNPAVTLGGAIATGSHGTGARFASLSSQLVSATLVSGTGELVTVSAHQDLELWPSVKLSLGALGIFTELVFRIVPGYRIRTSDEQMRMSELVDEFAVLASGADHFSASWRPHTDEVFVTQGFRESGEIADEPTPSRRSASFGALGEMLAIGLSKSLPLLTPAVNKLANRVHPVGESTLGPMRALAEPAPVRFASLEYSFPIAETPEVLRALDETLERAHLNLPYAVRISTTAADDAFLSNAYGRAVGNITVRVPSTLDARAIFTAAEDLFLSLGGLPHWGSFHTVRAEEFKHVITRFGDFHTARERLDPEGVFDNAHLKRVLGAH</sequence>
<reference evidence="3 4" key="1">
    <citation type="submission" date="2019-09" db="EMBL/GenBank/DDBJ databases">
        <title>Phylogeny of genus Pseudoclavibacter and closely related genus.</title>
        <authorList>
            <person name="Li Y."/>
        </authorList>
    </citation>
    <scope>NUCLEOTIDE SEQUENCE [LARGE SCALE GENOMIC DNA]</scope>
    <source>
        <strain evidence="3 4">THG-MD12</strain>
    </source>
</reference>
<dbReference type="Gene3D" id="3.30.70.2520">
    <property type="match status" value="1"/>
</dbReference>
<evidence type="ECO:0000313" key="3">
    <source>
        <dbReference type="EMBL" id="KAB1636683.1"/>
    </source>
</evidence>
<dbReference type="Gene3D" id="3.30.43.10">
    <property type="entry name" value="Uridine Diphospho-n-acetylenolpyruvylglucosamine Reductase, domain 2"/>
    <property type="match status" value="1"/>
</dbReference>
<dbReference type="Gene3D" id="3.30.465.10">
    <property type="match status" value="1"/>
</dbReference>
<dbReference type="InterPro" id="IPR016167">
    <property type="entry name" value="FAD-bd_PCMH_sub1"/>
</dbReference>
<protein>
    <submittedName>
        <fullName evidence="3">FAD-binding protein</fullName>
    </submittedName>
</protein>
<comment type="caution">
    <text evidence="3">The sequence shown here is derived from an EMBL/GenBank/DDBJ whole genome shotgun (WGS) entry which is preliminary data.</text>
</comment>
<dbReference type="InterPro" id="IPR007173">
    <property type="entry name" value="ALO_C"/>
</dbReference>
<accession>A0A7J5AZT3</accession>
<keyword evidence="4" id="KW-1185">Reference proteome</keyword>
<feature type="domain" description="FAD-binding PCMH-type" evidence="2">
    <location>
        <begin position="34"/>
        <end position="204"/>
    </location>
</feature>
<proteinExistence type="predicted"/>